<dbReference type="PROSITE" id="PS51257">
    <property type="entry name" value="PROKAR_LIPOPROTEIN"/>
    <property type="match status" value="1"/>
</dbReference>
<dbReference type="Pfam" id="PF05426">
    <property type="entry name" value="Alginate_lyase"/>
    <property type="match status" value="1"/>
</dbReference>
<dbReference type="AlphaFoldDB" id="A0A4R8MHS4"/>
<dbReference type="RefSeq" id="WP_133966389.1">
    <property type="nucleotide sequence ID" value="NZ_SORL01000007.1"/>
</dbReference>
<dbReference type="Gene3D" id="1.50.10.100">
    <property type="entry name" value="Chondroitin AC/alginate lyase"/>
    <property type="match status" value="1"/>
</dbReference>
<dbReference type="GO" id="GO:0042597">
    <property type="term" value="C:periplasmic space"/>
    <property type="evidence" value="ECO:0007669"/>
    <property type="project" value="InterPro"/>
</dbReference>
<feature type="domain" description="Alginate lyase" evidence="3">
    <location>
        <begin position="91"/>
        <end position="370"/>
    </location>
</feature>
<sequence>MKHIFLRYFRFSFALVVLTLVGCNSSSKNKVYLEEENKAKTDLDIGLVYYNELHLQLVKKRIKEKDSYFNNKYHEVLKEGQAALDYVADPVTNKTQIPPSKDLHDYLSYAPYRWPDASKLDGLPWIARDGIINPVSLGADTDFSRNTAFFDAIEKLTWSYYFSEDKRFAEKAIELIKVWYLNLETRVNPNINFGQAVPGLADGRKAGVQEWCQQSQVITAMQMFENDGILPKDVKQGMDIWFNDYLHWLITNPMAIEAGLTRQNHANHYNYQVVGLMMYLGKNEEAKQVVEDAKQARIADQIMPDGSQPREMGRTKSVQYATLNLWSMTELTLMGQKLGIDLWAYETKEGRSLKKAYSYLTPFVLGIEKWPQRQITEGGPEKAINKYMVPVFSMASTALDTILIDPKFKTYTNLKPLDALRYPPINLLHRKN</sequence>
<dbReference type="GO" id="GO:0016829">
    <property type="term" value="F:lyase activity"/>
    <property type="evidence" value="ECO:0007669"/>
    <property type="project" value="UniProtKB-KW"/>
</dbReference>
<dbReference type="InterPro" id="IPR008397">
    <property type="entry name" value="Alginate_lyase_dom"/>
</dbReference>
<evidence type="ECO:0000259" key="3">
    <source>
        <dbReference type="Pfam" id="PF05426"/>
    </source>
</evidence>
<evidence type="ECO:0000256" key="2">
    <source>
        <dbReference type="ARBA" id="ARBA00023239"/>
    </source>
</evidence>
<dbReference type="Proteomes" id="UP000294824">
    <property type="component" value="Unassembled WGS sequence"/>
</dbReference>
<reference evidence="4 5" key="1">
    <citation type="submission" date="2019-03" db="EMBL/GenBank/DDBJ databases">
        <title>Genomic Encyclopedia of Type Strains, Phase III (KMG-III): the genomes of soil and plant-associated and newly described type strains.</title>
        <authorList>
            <person name="Whitman W."/>
        </authorList>
    </citation>
    <scope>NUCLEOTIDE SEQUENCE [LARGE SCALE GENOMIC DNA]</scope>
    <source>
        <strain evidence="4 5">CECT 8301</strain>
    </source>
</reference>
<protein>
    <submittedName>
        <fullName evidence="4">Alginate lyase</fullName>
    </submittedName>
</protein>
<dbReference type="InterPro" id="IPR008929">
    <property type="entry name" value="Chondroitin_lyas"/>
</dbReference>
<gene>
    <name evidence="4" type="ORF">DFQ06_1050</name>
</gene>
<dbReference type="SUPFAM" id="SSF48230">
    <property type="entry name" value="Chondroitin AC/alginate lyase"/>
    <property type="match status" value="1"/>
</dbReference>
<comment type="caution">
    <text evidence="4">The sequence shown here is derived from an EMBL/GenBank/DDBJ whole genome shotgun (WGS) entry which is preliminary data.</text>
</comment>
<keyword evidence="1" id="KW-0732">Signal</keyword>
<evidence type="ECO:0000313" key="4">
    <source>
        <dbReference type="EMBL" id="TDY64147.1"/>
    </source>
</evidence>
<proteinExistence type="predicted"/>
<accession>A0A4R8MHS4</accession>
<organism evidence="4 5">
    <name type="scientific">Algibacter lectus</name>
    <dbReference type="NCBI Taxonomy" id="221126"/>
    <lineage>
        <taxon>Bacteria</taxon>
        <taxon>Pseudomonadati</taxon>
        <taxon>Bacteroidota</taxon>
        <taxon>Flavobacteriia</taxon>
        <taxon>Flavobacteriales</taxon>
        <taxon>Flavobacteriaceae</taxon>
        <taxon>Algibacter</taxon>
    </lineage>
</organism>
<evidence type="ECO:0000256" key="1">
    <source>
        <dbReference type="ARBA" id="ARBA00022729"/>
    </source>
</evidence>
<evidence type="ECO:0000313" key="5">
    <source>
        <dbReference type="Proteomes" id="UP000294824"/>
    </source>
</evidence>
<name>A0A4R8MHS4_9FLAO</name>
<keyword evidence="5" id="KW-1185">Reference proteome</keyword>
<dbReference type="EMBL" id="SORL01000007">
    <property type="protein sequence ID" value="TDY64147.1"/>
    <property type="molecule type" value="Genomic_DNA"/>
</dbReference>
<keyword evidence="2 4" id="KW-0456">Lyase</keyword>